<keyword evidence="2" id="KW-0378">Hydrolase</keyword>
<dbReference type="PANTHER" id="PTHR30383:SF2">
    <property type="entry name" value="CELLULOSE-BINDING PROTEIN"/>
    <property type="match status" value="1"/>
</dbReference>
<dbReference type="CDD" id="cd01833">
    <property type="entry name" value="XynB_like"/>
    <property type="match status" value="1"/>
</dbReference>
<protein>
    <submittedName>
        <fullName evidence="2">SGNH hydrolase-type esterase domain-containing protein</fullName>
    </submittedName>
</protein>
<comment type="caution">
    <text evidence="2">The sequence shown here is derived from an EMBL/GenBank/DDBJ whole genome shotgun (WGS) entry which is preliminary data.</text>
</comment>
<dbReference type="GO" id="GO:0004622">
    <property type="term" value="F:phosphatidylcholine lysophospholipase activity"/>
    <property type="evidence" value="ECO:0007669"/>
    <property type="project" value="TreeGrafter"/>
</dbReference>
<dbReference type="InterPro" id="IPR051532">
    <property type="entry name" value="Ester_Hydrolysis_Enzymes"/>
</dbReference>
<dbReference type="Proteomes" id="UP001172155">
    <property type="component" value="Unassembled WGS sequence"/>
</dbReference>
<sequence length="205" mass="22432">MPFGDSITEIVCWRALLWKQLQDAGYKNVDFVGSQSKATNGAGCSKNPDYDKNHEGHGGYTATDIASRKQLVDWLKANPADIITMHLGTNDLTRGKRTNDIIAAYSTMVQQMRDANPKMRIIVAQIITPSNNQGPTKDLNAAIPAWAASKNTTESPIWVVDQQTGYAGSDNRDGLHPGDSGDIKMAAKWYPAMITAVKSMQNMTM</sequence>
<dbReference type="InterPro" id="IPR013830">
    <property type="entry name" value="SGNH_hydro"/>
</dbReference>
<keyword evidence="3" id="KW-1185">Reference proteome</keyword>
<reference evidence="2" key="1">
    <citation type="submission" date="2023-06" db="EMBL/GenBank/DDBJ databases">
        <title>Genome-scale phylogeny and comparative genomics of the fungal order Sordariales.</title>
        <authorList>
            <consortium name="Lawrence Berkeley National Laboratory"/>
            <person name="Hensen N."/>
            <person name="Bonometti L."/>
            <person name="Westerberg I."/>
            <person name="Brannstrom I.O."/>
            <person name="Guillou S."/>
            <person name="Cros-Aarteil S."/>
            <person name="Calhoun S."/>
            <person name="Haridas S."/>
            <person name="Kuo A."/>
            <person name="Mondo S."/>
            <person name="Pangilinan J."/>
            <person name="Riley R."/>
            <person name="LaButti K."/>
            <person name="Andreopoulos B."/>
            <person name="Lipzen A."/>
            <person name="Chen C."/>
            <person name="Yanf M."/>
            <person name="Daum C."/>
            <person name="Ng V."/>
            <person name="Clum A."/>
            <person name="Steindorff A."/>
            <person name="Ohm R."/>
            <person name="Martin F."/>
            <person name="Silar P."/>
            <person name="Natvig D."/>
            <person name="Lalanne C."/>
            <person name="Gautier V."/>
            <person name="Ament-velasquez S.L."/>
            <person name="Kruys A."/>
            <person name="Hutchinson M.I."/>
            <person name="Powell A.J."/>
            <person name="Barry K."/>
            <person name="Miller A.N."/>
            <person name="Grigoriev I.V."/>
            <person name="Debuchy R."/>
            <person name="Gladieux P."/>
            <person name="Thoren M.H."/>
            <person name="Johannesson H."/>
        </authorList>
    </citation>
    <scope>NUCLEOTIDE SEQUENCE</scope>
    <source>
        <strain evidence="2">SMH3187-1</strain>
    </source>
</reference>
<dbReference type="Gene3D" id="3.40.50.1110">
    <property type="entry name" value="SGNH hydrolase"/>
    <property type="match status" value="1"/>
</dbReference>
<dbReference type="SUPFAM" id="SSF52266">
    <property type="entry name" value="SGNH hydrolase"/>
    <property type="match status" value="1"/>
</dbReference>
<dbReference type="EMBL" id="JAUKUD010000003">
    <property type="protein sequence ID" value="KAK0749660.1"/>
    <property type="molecule type" value="Genomic_DNA"/>
</dbReference>
<evidence type="ECO:0000313" key="2">
    <source>
        <dbReference type="EMBL" id="KAK0749660.1"/>
    </source>
</evidence>
<dbReference type="AlphaFoldDB" id="A0AA40F1T1"/>
<organism evidence="2 3">
    <name type="scientific">Schizothecium vesticola</name>
    <dbReference type="NCBI Taxonomy" id="314040"/>
    <lineage>
        <taxon>Eukaryota</taxon>
        <taxon>Fungi</taxon>
        <taxon>Dikarya</taxon>
        <taxon>Ascomycota</taxon>
        <taxon>Pezizomycotina</taxon>
        <taxon>Sordariomycetes</taxon>
        <taxon>Sordariomycetidae</taxon>
        <taxon>Sordariales</taxon>
        <taxon>Schizotheciaceae</taxon>
        <taxon>Schizothecium</taxon>
    </lineage>
</organism>
<evidence type="ECO:0000313" key="3">
    <source>
        <dbReference type="Proteomes" id="UP001172155"/>
    </source>
</evidence>
<dbReference type="PANTHER" id="PTHR30383">
    <property type="entry name" value="THIOESTERASE 1/PROTEASE 1/LYSOPHOSPHOLIPASE L1"/>
    <property type="match status" value="1"/>
</dbReference>
<accession>A0AA40F1T1</accession>
<proteinExistence type="predicted"/>
<feature type="domain" description="SGNH hydrolase-type esterase" evidence="1">
    <location>
        <begin position="3"/>
        <end position="181"/>
    </location>
</feature>
<name>A0AA40F1T1_9PEZI</name>
<evidence type="ECO:0000259" key="1">
    <source>
        <dbReference type="Pfam" id="PF13472"/>
    </source>
</evidence>
<gene>
    <name evidence="2" type="ORF">B0T18DRAFT_344486</name>
</gene>
<dbReference type="Pfam" id="PF13472">
    <property type="entry name" value="Lipase_GDSL_2"/>
    <property type="match status" value="1"/>
</dbReference>
<dbReference type="InterPro" id="IPR036514">
    <property type="entry name" value="SGNH_hydro_sf"/>
</dbReference>